<keyword evidence="2" id="KW-0808">Transferase</keyword>
<keyword evidence="5" id="KW-1185">Reference proteome</keyword>
<organism evidence="4 5">
    <name type="scientific">Drechslerella dactyloides</name>
    <name type="common">Nematode-trapping fungus</name>
    <name type="synonym">Arthrobotrys dactyloides</name>
    <dbReference type="NCBI Taxonomy" id="74499"/>
    <lineage>
        <taxon>Eukaryota</taxon>
        <taxon>Fungi</taxon>
        <taxon>Dikarya</taxon>
        <taxon>Ascomycota</taxon>
        <taxon>Pezizomycotina</taxon>
        <taxon>Orbiliomycetes</taxon>
        <taxon>Orbiliales</taxon>
        <taxon>Orbiliaceae</taxon>
        <taxon>Drechslerella</taxon>
    </lineage>
</organism>
<dbReference type="GO" id="GO:0008194">
    <property type="term" value="F:UDP-glycosyltransferase activity"/>
    <property type="evidence" value="ECO:0007669"/>
    <property type="project" value="InterPro"/>
</dbReference>
<dbReference type="PANTHER" id="PTHR48043">
    <property type="entry name" value="EG:EG0003.4 PROTEIN-RELATED"/>
    <property type="match status" value="1"/>
</dbReference>
<dbReference type="Proteomes" id="UP001221413">
    <property type="component" value="Unassembled WGS sequence"/>
</dbReference>
<comment type="caution">
    <text evidence="4">The sequence shown here is derived from an EMBL/GenBank/DDBJ whole genome shotgun (WGS) entry which is preliminary data.</text>
</comment>
<dbReference type="CDD" id="cd03784">
    <property type="entry name" value="GT1_Gtf-like"/>
    <property type="match status" value="1"/>
</dbReference>
<dbReference type="EMBL" id="JAQGDS010000008">
    <property type="protein sequence ID" value="KAJ6258635.1"/>
    <property type="molecule type" value="Genomic_DNA"/>
</dbReference>
<evidence type="ECO:0000313" key="4">
    <source>
        <dbReference type="EMBL" id="KAJ6258635.1"/>
    </source>
</evidence>
<dbReference type="Gene3D" id="3.40.50.2000">
    <property type="entry name" value="Glycogen Phosphorylase B"/>
    <property type="match status" value="1"/>
</dbReference>
<keyword evidence="1" id="KW-0328">Glycosyltransferase</keyword>
<sequence>MAARHELKLSPTSAPTSLDGIDTIPHIPYTTIHFNTANVHLATLYELLLARQYDLHVASFHDRNLDRSLSFIVEHANAQIHAEDPTAPAESVNRHAVCGVSMQIVHPDPRTQAHSPRFRSFRKHFAPTFEHLLNHQSPEAYADSVQNVVEIIKDVRPAVAVVDSLFWQGIDAVRLAKQAYVVLWPNFLKECVGGMCPKKRTAWKLPCSSGTGYAYPVPWRLKPANLLVFLSFVSAIYTSPKRKLMDKRRRAMGLKGPHPILDLNGAPQITPCLPALDYPCSFDESLITNCGPIIFPSSIKPDDPLLVWIKRAPTVLINLGTHCNFYDEHAVEVMKGIKTVVDELPDVQVLWKWKEVARSAPLVEECLPVDEYGERVKIVKWLENSPMDLLNTGDIVCNVHHGGANSFYEAVWAGVPHVILPKWFDNYDMAARAEYLNVGIWASRRTAPNENAEELAAATLAVLRDSPRATAMRDSCRKYADIAKRSGGRRQAADKIGEYARAYEAQASKETL</sequence>
<dbReference type="InterPro" id="IPR010610">
    <property type="entry name" value="EryCIII-like_C"/>
</dbReference>
<dbReference type="PANTHER" id="PTHR48043:SF145">
    <property type="entry name" value="FI06409P-RELATED"/>
    <property type="match status" value="1"/>
</dbReference>
<evidence type="ECO:0000259" key="3">
    <source>
        <dbReference type="Pfam" id="PF06722"/>
    </source>
</evidence>
<dbReference type="InterPro" id="IPR050271">
    <property type="entry name" value="UDP-glycosyltransferase"/>
</dbReference>
<dbReference type="Pfam" id="PF06722">
    <property type="entry name" value="EryCIII-like_C"/>
    <property type="match status" value="1"/>
</dbReference>
<proteinExistence type="predicted"/>
<dbReference type="InterPro" id="IPR002213">
    <property type="entry name" value="UDP_glucos_trans"/>
</dbReference>
<evidence type="ECO:0000313" key="5">
    <source>
        <dbReference type="Proteomes" id="UP001221413"/>
    </source>
</evidence>
<protein>
    <recommendedName>
        <fullName evidence="3">Erythromycin biosynthesis protein CIII-like C-terminal domain-containing protein</fullName>
    </recommendedName>
</protein>
<dbReference type="GO" id="GO:0016758">
    <property type="term" value="F:hexosyltransferase activity"/>
    <property type="evidence" value="ECO:0007669"/>
    <property type="project" value="UniProtKB-ARBA"/>
</dbReference>
<dbReference type="AlphaFoldDB" id="A0AAD6IU00"/>
<dbReference type="SUPFAM" id="SSF53756">
    <property type="entry name" value="UDP-Glycosyltransferase/glycogen phosphorylase"/>
    <property type="match status" value="1"/>
</dbReference>
<feature type="domain" description="Erythromycin biosynthesis protein CIII-like C-terminal" evidence="3">
    <location>
        <begin position="376"/>
        <end position="468"/>
    </location>
</feature>
<reference evidence="4" key="1">
    <citation type="submission" date="2023-01" db="EMBL/GenBank/DDBJ databases">
        <title>The chitinases involved in constricting ring structure development in the nematode-trapping fungus Drechslerella dactyloides.</title>
        <authorList>
            <person name="Wang R."/>
            <person name="Zhang L."/>
            <person name="Tang P."/>
            <person name="Li S."/>
            <person name="Liang L."/>
        </authorList>
    </citation>
    <scope>NUCLEOTIDE SEQUENCE</scope>
    <source>
        <strain evidence="4">YMF1.00031</strain>
    </source>
</reference>
<gene>
    <name evidence="4" type="ORF">Dda_6683</name>
</gene>
<evidence type="ECO:0000256" key="2">
    <source>
        <dbReference type="ARBA" id="ARBA00022679"/>
    </source>
</evidence>
<name>A0AAD6IU00_DREDA</name>
<evidence type="ECO:0000256" key="1">
    <source>
        <dbReference type="ARBA" id="ARBA00022676"/>
    </source>
</evidence>
<accession>A0AAD6IU00</accession>